<feature type="region of interest" description="Disordered" evidence="1">
    <location>
        <begin position="48"/>
        <end position="85"/>
    </location>
</feature>
<sequence>MLAIMSPLPTEGLGGRTWSQDGLVGLELEAEPTEASAPVAAPLWEACMPTPEQEGSPPRSRARSVRFAVDENTPQPLFSSDSPRPVRRLTSAERLDLTQQRPDLDVRGLPWARRIRRRNGLSEEDRFEDEPETVVGRSWGLFRRALRDVVDDFREAVSNAVSTDAVAAEEVVVEDDDDADGLWATSHDVSDI</sequence>
<evidence type="ECO:0000313" key="2">
    <source>
        <dbReference type="EMBL" id="CAE0703071.1"/>
    </source>
</evidence>
<feature type="compositionally biased region" description="Polar residues" evidence="1">
    <location>
        <begin position="72"/>
        <end position="82"/>
    </location>
</feature>
<gene>
    <name evidence="2" type="ORF">PCAL00307_LOCUS18518</name>
</gene>
<accession>A0A7S4A464</accession>
<protein>
    <submittedName>
        <fullName evidence="2">Uncharacterized protein</fullName>
    </submittedName>
</protein>
<dbReference type="AlphaFoldDB" id="A0A7S4A464"/>
<proteinExistence type="predicted"/>
<reference evidence="2" key="1">
    <citation type="submission" date="2021-01" db="EMBL/GenBank/DDBJ databases">
        <authorList>
            <person name="Corre E."/>
            <person name="Pelletier E."/>
            <person name="Niang G."/>
            <person name="Scheremetjew M."/>
            <person name="Finn R."/>
            <person name="Kale V."/>
            <person name="Holt S."/>
            <person name="Cochrane G."/>
            <person name="Meng A."/>
            <person name="Brown T."/>
            <person name="Cohen L."/>
        </authorList>
    </citation>
    <scope>NUCLEOTIDE SEQUENCE</scope>
    <source>
        <strain evidence="2">CCMP1756</strain>
    </source>
</reference>
<evidence type="ECO:0000256" key="1">
    <source>
        <dbReference type="SAM" id="MobiDB-lite"/>
    </source>
</evidence>
<dbReference type="EMBL" id="HBIW01021496">
    <property type="protein sequence ID" value="CAE0703071.1"/>
    <property type="molecule type" value="Transcribed_RNA"/>
</dbReference>
<organism evidence="2">
    <name type="scientific">Pelagomonas calceolata</name>
    <dbReference type="NCBI Taxonomy" id="35677"/>
    <lineage>
        <taxon>Eukaryota</taxon>
        <taxon>Sar</taxon>
        <taxon>Stramenopiles</taxon>
        <taxon>Ochrophyta</taxon>
        <taxon>Pelagophyceae</taxon>
        <taxon>Pelagomonadales</taxon>
        <taxon>Pelagomonadaceae</taxon>
        <taxon>Pelagomonas</taxon>
    </lineage>
</organism>
<name>A0A7S4A464_9STRA</name>